<feature type="region of interest" description="Disordered" evidence="1">
    <location>
        <begin position="108"/>
        <end position="138"/>
    </location>
</feature>
<accession>A0A177C1J0</accession>
<evidence type="ECO:0000256" key="1">
    <source>
        <dbReference type="SAM" id="MobiDB-lite"/>
    </source>
</evidence>
<keyword evidence="2" id="KW-1133">Transmembrane helix</keyword>
<dbReference type="EMBL" id="KV441558">
    <property type="protein sequence ID" value="OAG01081.1"/>
    <property type="molecule type" value="Genomic_DNA"/>
</dbReference>
<organism evidence="3 4">
    <name type="scientific">Paraphaeosphaeria sporulosa</name>
    <dbReference type="NCBI Taxonomy" id="1460663"/>
    <lineage>
        <taxon>Eukaryota</taxon>
        <taxon>Fungi</taxon>
        <taxon>Dikarya</taxon>
        <taxon>Ascomycota</taxon>
        <taxon>Pezizomycotina</taxon>
        <taxon>Dothideomycetes</taxon>
        <taxon>Pleosporomycetidae</taxon>
        <taxon>Pleosporales</taxon>
        <taxon>Massarineae</taxon>
        <taxon>Didymosphaeriaceae</taxon>
        <taxon>Paraphaeosphaeria</taxon>
    </lineage>
</organism>
<proteinExistence type="predicted"/>
<feature type="region of interest" description="Disordered" evidence="1">
    <location>
        <begin position="51"/>
        <end position="88"/>
    </location>
</feature>
<keyword evidence="4" id="KW-1185">Reference proteome</keyword>
<evidence type="ECO:0000313" key="3">
    <source>
        <dbReference type="EMBL" id="OAG01081.1"/>
    </source>
</evidence>
<dbReference type="Proteomes" id="UP000077069">
    <property type="component" value="Unassembled WGS sequence"/>
</dbReference>
<dbReference type="AlphaFoldDB" id="A0A177C1J0"/>
<evidence type="ECO:0000313" key="4">
    <source>
        <dbReference type="Proteomes" id="UP000077069"/>
    </source>
</evidence>
<feature type="transmembrane region" description="Helical" evidence="2">
    <location>
        <begin position="146"/>
        <end position="168"/>
    </location>
</feature>
<feature type="compositionally biased region" description="Basic residues" evidence="1">
    <location>
        <begin position="67"/>
        <end position="76"/>
    </location>
</feature>
<keyword evidence="2" id="KW-0472">Membrane</keyword>
<sequence>MAPVSGFRPCSTLSGVVYPTRCFTYRFPTGTGSHYSSSLPYSFDETIPKMTNPAKISSRPKQTAGFGKRHRTKAHTHASVPGRATNLPETAAMHPNATVFISSTTLEKTHPSSASDSLHGDDNLPSTTSKPIGRSPDLTDQTSMKIGLAFLGAMLLIIVWLWMVFFGLPKYRRYLGRRGACKEAEPVQGQWWDWVKADREKPWIPACSRNPEFYQVRNLSKTSSAVLGEGAAMSPLRASEATTLGSWPIQSMPDQFDFLKLSTAMYLYIEVHW</sequence>
<name>A0A177C1J0_9PLEO</name>
<evidence type="ECO:0000256" key="2">
    <source>
        <dbReference type="SAM" id="Phobius"/>
    </source>
</evidence>
<dbReference type="RefSeq" id="XP_018031446.1">
    <property type="nucleotide sequence ID" value="XM_018180458.1"/>
</dbReference>
<gene>
    <name evidence="3" type="ORF">CC84DRAFT_1180151</name>
</gene>
<reference evidence="3 4" key="1">
    <citation type="submission" date="2016-05" db="EMBL/GenBank/DDBJ databases">
        <title>Comparative analysis of secretome profiles of manganese(II)-oxidizing ascomycete fungi.</title>
        <authorList>
            <consortium name="DOE Joint Genome Institute"/>
            <person name="Zeiner C.A."/>
            <person name="Purvine S.O."/>
            <person name="Zink E.M."/>
            <person name="Wu S."/>
            <person name="Pasa-Tolic L."/>
            <person name="Chaput D.L."/>
            <person name="Haridas S."/>
            <person name="Grigoriev I.V."/>
            <person name="Santelli C.M."/>
            <person name="Hansel C.M."/>
        </authorList>
    </citation>
    <scope>NUCLEOTIDE SEQUENCE [LARGE SCALE GENOMIC DNA]</scope>
    <source>
        <strain evidence="3 4">AP3s5-JAC2a</strain>
    </source>
</reference>
<dbReference type="InParanoid" id="A0A177C1J0"/>
<dbReference type="GeneID" id="28763944"/>
<keyword evidence="2" id="KW-0812">Transmembrane</keyword>
<protein>
    <submittedName>
        <fullName evidence="3">Uncharacterized protein</fullName>
    </submittedName>
</protein>
<dbReference type="OrthoDB" id="10485027at2759"/>